<dbReference type="InterPro" id="IPR027417">
    <property type="entry name" value="P-loop_NTPase"/>
</dbReference>
<keyword evidence="4" id="KW-0547">Nucleotide-binding</keyword>
<dbReference type="PANTHER" id="PTHR24223:SF399">
    <property type="entry name" value="ABC TRANSPORTER ATNG"/>
    <property type="match status" value="1"/>
</dbReference>
<feature type="domain" description="ABC transmembrane type-1" evidence="10">
    <location>
        <begin position="267"/>
        <end position="528"/>
    </location>
</feature>
<dbReference type="Pfam" id="PF00005">
    <property type="entry name" value="ABC_tran"/>
    <property type="match status" value="2"/>
</dbReference>
<dbReference type="InterPro" id="IPR050173">
    <property type="entry name" value="ABC_transporter_C-like"/>
</dbReference>
<dbReference type="InterPro" id="IPR003439">
    <property type="entry name" value="ABC_transporter-like_ATP-bd"/>
</dbReference>
<reference evidence="11 12" key="1">
    <citation type="journal article" date="2015" name="Genome Announc.">
        <title>Draft Genome Sequence and Gene Annotation of the Entomopathogenic Fungus Verticillium hemipterigenum.</title>
        <authorList>
            <person name="Horn F."/>
            <person name="Habel A."/>
            <person name="Scharf D.H."/>
            <person name="Dworschak J."/>
            <person name="Brakhage A.A."/>
            <person name="Guthke R."/>
            <person name="Hertweck C."/>
            <person name="Linde J."/>
        </authorList>
    </citation>
    <scope>NUCLEOTIDE SEQUENCE [LARGE SCALE GENOMIC DNA]</scope>
</reference>
<dbReference type="GO" id="GO:0005524">
    <property type="term" value="F:ATP binding"/>
    <property type="evidence" value="ECO:0007669"/>
    <property type="project" value="UniProtKB-KW"/>
</dbReference>
<evidence type="ECO:0000313" key="11">
    <source>
        <dbReference type="EMBL" id="CEJ82516.1"/>
    </source>
</evidence>
<evidence type="ECO:0000256" key="5">
    <source>
        <dbReference type="ARBA" id="ARBA00022840"/>
    </source>
</evidence>
<dbReference type="SUPFAM" id="SSF90123">
    <property type="entry name" value="ABC transporter transmembrane region"/>
    <property type="match status" value="2"/>
</dbReference>
<organism evidence="11 12">
    <name type="scientific">[Torrubiella] hemipterigena</name>
    <dbReference type="NCBI Taxonomy" id="1531966"/>
    <lineage>
        <taxon>Eukaryota</taxon>
        <taxon>Fungi</taxon>
        <taxon>Dikarya</taxon>
        <taxon>Ascomycota</taxon>
        <taxon>Pezizomycotina</taxon>
        <taxon>Sordariomycetes</taxon>
        <taxon>Hypocreomycetidae</taxon>
        <taxon>Hypocreales</taxon>
        <taxon>Clavicipitaceae</taxon>
        <taxon>Clavicipitaceae incertae sedis</taxon>
        <taxon>'Torrubiella' clade</taxon>
    </lineage>
</organism>
<evidence type="ECO:0000256" key="4">
    <source>
        <dbReference type="ARBA" id="ARBA00022741"/>
    </source>
</evidence>
<comment type="subcellular location">
    <subcellularLocation>
        <location evidence="1">Membrane</location>
    </subcellularLocation>
</comment>
<evidence type="ECO:0000256" key="7">
    <source>
        <dbReference type="ARBA" id="ARBA00023136"/>
    </source>
</evidence>
<dbReference type="SUPFAM" id="SSF52540">
    <property type="entry name" value="P-loop containing nucleoside triphosphate hydrolases"/>
    <property type="match status" value="2"/>
</dbReference>
<keyword evidence="7 8" id="KW-0472">Membrane</keyword>
<dbReference type="OrthoDB" id="6500128at2759"/>
<dbReference type="InterPro" id="IPR003593">
    <property type="entry name" value="AAA+_ATPase"/>
</dbReference>
<dbReference type="InterPro" id="IPR011527">
    <property type="entry name" value="ABC1_TM_dom"/>
</dbReference>
<feature type="domain" description="ABC transporter" evidence="9">
    <location>
        <begin position="1163"/>
        <end position="1397"/>
    </location>
</feature>
<evidence type="ECO:0000259" key="9">
    <source>
        <dbReference type="PROSITE" id="PS50893"/>
    </source>
</evidence>
<evidence type="ECO:0000256" key="1">
    <source>
        <dbReference type="ARBA" id="ARBA00004370"/>
    </source>
</evidence>
<feature type="transmembrane region" description="Helical" evidence="8">
    <location>
        <begin position="878"/>
        <end position="902"/>
    </location>
</feature>
<feature type="domain" description="ABC transmembrane type-1" evidence="10">
    <location>
        <begin position="848"/>
        <end position="1087"/>
    </location>
</feature>
<dbReference type="HOGENOM" id="CLU_000604_27_5_1"/>
<dbReference type="GO" id="GO:0016020">
    <property type="term" value="C:membrane"/>
    <property type="evidence" value="ECO:0007669"/>
    <property type="project" value="UniProtKB-SubCell"/>
</dbReference>
<dbReference type="InterPro" id="IPR036640">
    <property type="entry name" value="ABC1_TM_sf"/>
</dbReference>
<dbReference type="GO" id="GO:0016887">
    <property type="term" value="F:ATP hydrolysis activity"/>
    <property type="evidence" value="ECO:0007669"/>
    <property type="project" value="InterPro"/>
</dbReference>
<evidence type="ECO:0000256" key="6">
    <source>
        <dbReference type="ARBA" id="ARBA00022989"/>
    </source>
</evidence>
<proteinExistence type="predicted"/>
<dbReference type="STRING" id="1531966.A0A0A1SW65"/>
<feature type="transmembrane region" description="Helical" evidence="8">
    <location>
        <begin position="479"/>
        <end position="502"/>
    </location>
</feature>
<evidence type="ECO:0008006" key="13">
    <source>
        <dbReference type="Google" id="ProtNLM"/>
    </source>
</evidence>
<accession>A0A0A1SW65</accession>
<gene>
    <name evidence="11" type="ORF">VHEMI02576</name>
</gene>
<protein>
    <recommendedName>
        <fullName evidence="13">ABC transporter</fullName>
    </recommendedName>
</protein>
<sequence>MLEQVSHNAWAHPRPRYFDIGTGFEHYMSIIPALIFVLSTPIHLSPASEIRVLDRKCAHIYLQIILLTALASTEIQVALIWVQKTTYGSATTIAEGALLALVSGCAAFIVDSGRTRPPLPRPFIGKFYYLASMLDLLRAPFLHRRSAVIAQWTLVCSVLKFGVALLEQGPEKSTSDLNDNASYLSPLILFYKRSLIQSFSGICRLGFKDRISIEDLPDMDPETESSALYSRFQHEWRKVYKKTEYSLVETVASAIQWDIISCLTPRLLAAALSLARPLMFHRILYIAGQPDQSLKSLMPTLAATIVVFISHGFARSYCQSLGIRNASLYRSCLNTAIYDKMLRLQDTVLQRLGPLNVLTADIEAVENAVMLFNDLWCAALTTFLGTWLLLQQLQNLFFMVFIPVSCYSLIAYILLLYIAPAEQASSQGVKGRVSNTLSLLHHWTTIKIGGMAPVFENLIKSKMSKELKGSISLRRKLAVFYALVRVIEPLSCTMTVGMALFYAKGDSSLTTADIFTIISLVAILNKPIICTINGFGRLESSLESFQRIQNFLIQSELYDGRQVESYRKFGIKMQHVVAGGVPAGRKMVPNLRATFGNRLTTMIVGAVGSGKTTLIKILAGETPMAFGNITLNSGSIAYCSQDPWLRNISIRENIIGDAPLDLSWYYEVLRICHLEADIARMREGDSALAGTHGRHLKLCLRQRIALARAIYSRSTIYLLDDVFNSLDRATAYTVFQNLFGARGYLKSNGKTVLMTTNIVEHLPAAHVVLQLDDAGNLCSIEDADKLVERGFLRWEAELAEPGTTVPTPTAGTVKTPSNAPAAKERLRSKDAMVSKFYTTAIGKRKWNLFLGLLVVGSLCDKLPHILVKVNAITNVTEIPHLAILWISVLTPSIIWLIAFKLWYKHWTLSVVEELHNRLLHKILRFPIAFVSSIDARYFIKCFFEDISVLNDELPGVISATSMAFFALIFDICLFSSSSIFAPVAIGIPAYCAVSIVRDFYLKVGQQIQCLELEARAPFASLVIETIHGIQHIRTYKWEAKYKTQSKELLGRSQKLVYNVHRLKQFLYLATDFVATAVAVAAIVAGMYGTPLASELAASLGMATIFTFGDDAAVYIDGLLKLSSASSSVSRLQFICDSTPTEVETEMPLDDTSQFSQWPQEGDIEFRDVSTGYKLSNEISISALHNINIHIRPGLKVGLSGLTGCGKTSVLLTLLRFLDYTGSITIDGMELSSIPCELLRTRITTIPRDILELPGSLRFNLDPLADDNPETGVSDELMIRTLTEVGLWETFVRQKQSLDSIVAEMALTRGQKQLLSLARAIVHHRHTQSKIVLVDELVPYLDLATELQMQELMCSVFSTSTMLFVSQKEEIMSRMDVIAEMSQGRMRIVVDQRQQTTTG</sequence>
<keyword evidence="3 8" id="KW-0812">Transmembrane</keyword>
<feature type="transmembrane region" description="Helical" evidence="8">
    <location>
        <begin position="60"/>
        <end position="81"/>
    </location>
</feature>
<dbReference type="Gene3D" id="3.40.50.300">
    <property type="entry name" value="P-loop containing nucleotide triphosphate hydrolases"/>
    <property type="match status" value="2"/>
</dbReference>
<dbReference type="Proteomes" id="UP000039046">
    <property type="component" value="Unassembled WGS sequence"/>
</dbReference>
<dbReference type="SMART" id="SM00382">
    <property type="entry name" value="AAA"/>
    <property type="match status" value="2"/>
</dbReference>
<feature type="transmembrane region" description="Helical" evidence="8">
    <location>
        <begin position="959"/>
        <end position="992"/>
    </location>
</feature>
<feature type="transmembrane region" description="Helical" evidence="8">
    <location>
        <begin position="368"/>
        <end position="390"/>
    </location>
</feature>
<feature type="domain" description="ABC transporter" evidence="9">
    <location>
        <begin position="571"/>
        <end position="799"/>
    </location>
</feature>
<dbReference type="PROSITE" id="PS50893">
    <property type="entry name" value="ABC_TRANSPORTER_2"/>
    <property type="match status" value="2"/>
</dbReference>
<evidence type="ECO:0000313" key="12">
    <source>
        <dbReference type="Proteomes" id="UP000039046"/>
    </source>
</evidence>
<keyword evidence="2" id="KW-0813">Transport</keyword>
<evidence type="ECO:0000256" key="2">
    <source>
        <dbReference type="ARBA" id="ARBA00022448"/>
    </source>
</evidence>
<feature type="transmembrane region" description="Helical" evidence="8">
    <location>
        <begin position="27"/>
        <end position="48"/>
    </location>
</feature>
<keyword evidence="6 8" id="KW-1133">Transmembrane helix</keyword>
<dbReference type="GO" id="GO:0140359">
    <property type="term" value="F:ABC-type transporter activity"/>
    <property type="evidence" value="ECO:0007669"/>
    <property type="project" value="InterPro"/>
</dbReference>
<dbReference type="Gene3D" id="1.20.1560.10">
    <property type="entry name" value="ABC transporter type 1, transmembrane domain"/>
    <property type="match status" value="2"/>
</dbReference>
<dbReference type="PROSITE" id="PS50929">
    <property type="entry name" value="ABC_TM1F"/>
    <property type="match status" value="2"/>
</dbReference>
<feature type="transmembrane region" description="Helical" evidence="8">
    <location>
        <begin position="514"/>
        <end position="535"/>
    </location>
</feature>
<keyword evidence="12" id="KW-1185">Reference proteome</keyword>
<name>A0A0A1SW65_9HYPO</name>
<evidence type="ECO:0000259" key="10">
    <source>
        <dbReference type="PROSITE" id="PS50929"/>
    </source>
</evidence>
<feature type="transmembrane region" description="Helical" evidence="8">
    <location>
        <begin position="1065"/>
        <end position="1087"/>
    </location>
</feature>
<dbReference type="Pfam" id="PF00664">
    <property type="entry name" value="ABC_membrane"/>
    <property type="match status" value="2"/>
</dbReference>
<evidence type="ECO:0000256" key="3">
    <source>
        <dbReference type="ARBA" id="ARBA00022692"/>
    </source>
</evidence>
<feature type="transmembrane region" description="Helical" evidence="8">
    <location>
        <begin position="397"/>
        <end position="419"/>
    </location>
</feature>
<evidence type="ECO:0000256" key="8">
    <source>
        <dbReference type="SAM" id="Phobius"/>
    </source>
</evidence>
<dbReference type="EMBL" id="CDHN01000001">
    <property type="protein sequence ID" value="CEJ82516.1"/>
    <property type="molecule type" value="Genomic_DNA"/>
</dbReference>
<dbReference type="PANTHER" id="PTHR24223">
    <property type="entry name" value="ATP-BINDING CASSETTE SUB-FAMILY C"/>
    <property type="match status" value="1"/>
</dbReference>
<keyword evidence="5" id="KW-0067">ATP-binding</keyword>
<feature type="transmembrane region" description="Helical" evidence="8">
    <location>
        <begin position="846"/>
        <end position="866"/>
    </location>
</feature>